<dbReference type="CDD" id="cd00037">
    <property type="entry name" value="CLECT"/>
    <property type="match status" value="2"/>
</dbReference>
<feature type="domain" description="C-type lectin" evidence="2">
    <location>
        <begin position="151"/>
        <end position="275"/>
    </location>
</feature>
<feature type="domain" description="C-type lectin" evidence="2">
    <location>
        <begin position="1"/>
        <end position="108"/>
    </location>
</feature>
<dbReference type="PROSITE" id="PS50041">
    <property type="entry name" value="C_TYPE_LECTIN_2"/>
    <property type="match status" value="2"/>
</dbReference>
<sequence length="336" mass="37509">LTYEVLAWRLTWYQALKECGVRGGHLASVHDIQQNQRLSLIVKTDGFPLWIGLSNQDFSGSAYEWSDGTKLDYNVALAGSRTDFISGKPGPNCVFIAPDGAWTRTSCNAAVDGAICYNTTVTTAFQRARLQAPPEANGCPQGEGGSQWVQHQDQCYAFNMSFYNYSVHSMEKAEKICQAMDAQLLTIKSTEENDFVSKYLYNDPFITRRTWLGMTLDSQGKPVSWKDGSALVYSNWKSEASLSDGRSKPPCPVMMWDEGKWNFVNCKTTYSRVVCKTEARSAGTSAALVFFILVLIAVLLVAAYVIYKKKRGYFSSTIRYERTLDDMDTSSAVELS</sequence>
<dbReference type="SMART" id="SM00034">
    <property type="entry name" value="CLECT"/>
    <property type="match status" value="2"/>
</dbReference>
<name>H3CVR2_TETNG</name>
<dbReference type="InterPro" id="IPR016186">
    <property type="entry name" value="C-type_lectin-like/link_sf"/>
</dbReference>
<accession>H3CVR2</accession>
<reference evidence="3" key="3">
    <citation type="submission" date="2025-09" db="UniProtKB">
        <authorList>
            <consortium name="Ensembl"/>
        </authorList>
    </citation>
    <scope>IDENTIFICATION</scope>
</reference>
<dbReference type="GeneTree" id="ENSGT01100000263473"/>
<reference evidence="4" key="1">
    <citation type="journal article" date="2004" name="Nature">
        <title>Genome duplication in the teleost fish Tetraodon nigroviridis reveals the early vertebrate proto-karyotype.</title>
        <authorList>
            <person name="Jaillon O."/>
            <person name="Aury J.-M."/>
            <person name="Brunet F."/>
            <person name="Petit J.-L."/>
            <person name="Stange-Thomann N."/>
            <person name="Mauceli E."/>
            <person name="Bouneau L."/>
            <person name="Fischer C."/>
            <person name="Ozouf-Costaz C."/>
            <person name="Bernot A."/>
            <person name="Nicaud S."/>
            <person name="Jaffe D."/>
            <person name="Fisher S."/>
            <person name="Lutfalla G."/>
            <person name="Dossat C."/>
            <person name="Segurens B."/>
            <person name="Dasilva C."/>
            <person name="Salanoubat M."/>
            <person name="Levy M."/>
            <person name="Boudet N."/>
            <person name="Castellano S."/>
            <person name="Anthouard V."/>
            <person name="Jubin C."/>
            <person name="Castelli V."/>
            <person name="Katinka M."/>
            <person name="Vacherie B."/>
            <person name="Biemont C."/>
            <person name="Skalli Z."/>
            <person name="Cattolico L."/>
            <person name="Poulain J."/>
            <person name="De Berardinis V."/>
            <person name="Cruaud C."/>
            <person name="Duprat S."/>
            <person name="Brottier P."/>
            <person name="Coutanceau J.-P."/>
            <person name="Gouzy J."/>
            <person name="Parra G."/>
            <person name="Lardier G."/>
            <person name="Chapple C."/>
            <person name="McKernan K.J."/>
            <person name="McEwan P."/>
            <person name="Bosak S."/>
            <person name="Kellis M."/>
            <person name="Volff J.-N."/>
            <person name="Guigo R."/>
            <person name="Zody M.C."/>
            <person name="Mesirov J."/>
            <person name="Lindblad-Toh K."/>
            <person name="Birren B."/>
            <person name="Nusbaum C."/>
            <person name="Kahn D."/>
            <person name="Robinson-Rechavi M."/>
            <person name="Laudet V."/>
            <person name="Schachter V."/>
            <person name="Quetier F."/>
            <person name="Saurin W."/>
            <person name="Scarpelli C."/>
            <person name="Wincker P."/>
            <person name="Lander E.S."/>
            <person name="Weissenbach J."/>
            <person name="Roest Crollius H."/>
        </authorList>
    </citation>
    <scope>NUCLEOTIDE SEQUENCE [LARGE SCALE GENOMIC DNA]</scope>
</reference>
<keyword evidence="1" id="KW-0812">Transmembrane</keyword>
<dbReference type="Proteomes" id="UP000007303">
    <property type="component" value="Unassembled WGS sequence"/>
</dbReference>
<proteinExistence type="predicted"/>
<keyword evidence="1" id="KW-0472">Membrane</keyword>
<dbReference type="Ensembl" id="ENSTNIT00000012537.1">
    <property type="protein sequence ID" value="ENSTNIP00000012346.1"/>
    <property type="gene ID" value="ENSTNIG00000009474.1"/>
</dbReference>
<organism evidence="3 4">
    <name type="scientific">Tetraodon nigroviridis</name>
    <name type="common">Spotted green pufferfish</name>
    <name type="synonym">Chelonodon nigroviridis</name>
    <dbReference type="NCBI Taxonomy" id="99883"/>
    <lineage>
        <taxon>Eukaryota</taxon>
        <taxon>Metazoa</taxon>
        <taxon>Chordata</taxon>
        <taxon>Craniata</taxon>
        <taxon>Vertebrata</taxon>
        <taxon>Euteleostomi</taxon>
        <taxon>Actinopterygii</taxon>
        <taxon>Neopterygii</taxon>
        <taxon>Teleostei</taxon>
        <taxon>Neoteleostei</taxon>
        <taxon>Acanthomorphata</taxon>
        <taxon>Eupercaria</taxon>
        <taxon>Tetraodontiformes</taxon>
        <taxon>Tetradontoidea</taxon>
        <taxon>Tetraodontidae</taxon>
        <taxon>Tetraodon</taxon>
    </lineage>
</organism>
<dbReference type="HOGENOM" id="CLU_827817_0_0_1"/>
<keyword evidence="4" id="KW-1185">Reference proteome</keyword>
<dbReference type="Pfam" id="PF00059">
    <property type="entry name" value="Lectin_C"/>
    <property type="match status" value="2"/>
</dbReference>
<dbReference type="InterPro" id="IPR001304">
    <property type="entry name" value="C-type_lectin-like"/>
</dbReference>
<dbReference type="AlphaFoldDB" id="H3CVR2"/>
<dbReference type="OMA" id="VCKTEAR"/>
<dbReference type="InterPro" id="IPR050111">
    <property type="entry name" value="C-type_lectin/snaclec_domain"/>
</dbReference>
<dbReference type="PANTHER" id="PTHR22803">
    <property type="entry name" value="MANNOSE, PHOSPHOLIPASE, LECTIN RECEPTOR RELATED"/>
    <property type="match status" value="1"/>
</dbReference>
<feature type="transmembrane region" description="Helical" evidence="1">
    <location>
        <begin position="286"/>
        <end position="307"/>
    </location>
</feature>
<dbReference type="InParanoid" id="H3CVR2"/>
<evidence type="ECO:0000313" key="3">
    <source>
        <dbReference type="Ensembl" id="ENSTNIP00000012346.1"/>
    </source>
</evidence>
<protein>
    <recommendedName>
        <fullName evidence="2">C-type lectin domain-containing protein</fullName>
    </recommendedName>
</protein>
<reference evidence="3" key="2">
    <citation type="submission" date="2025-08" db="UniProtKB">
        <authorList>
            <consortium name="Ensembl"/>
        </authorList>
    </citation>
    <scope>IDENTIFICATION</scope>
</reference>
<keyword evidence="1" id="KW-1133">Transmembrane helix</keyword>
<dbReference type="InterPro" id="IPR016187">
    <property type="entry name" value="CTDL_fold"/>
</dbReference>
<dbReference type="STRING" id="99883.ENSTNIP00000012346"/>
<evidence type="ECO:0000256" key="1">
    <source>
        <dbReference type="SAM" id="Phobius"/>
    </source>
</evidence>
<evidence type="ECO:0000259" key="2">
    <source>
        <dbReference type="PROSITE" id="PS50041"/>
    </source>
</evidence>
<dbReference type="FunCoup" id="H3CVR2">
    <property type="interactions" value="11"/>
</dbReference>
<dbReference type="SUPFAM" id="SSF56436">
    <property type="entry name" value="C-type lectin-like"/>
    <property type="match status" value="2"/>
</dbReference>
<dbReference type="Gene3D" id="3.10.100.10">
    <property type="entry name" value="Mannose-Binding Protein A, subunit A"/>
    <property type="match status" value="2"/>
</dbReference>
<evidence type="ECO:0000313" key="4">
    <source>
        <dbReference type="Proteomes" id="UP000007303"/>
    </source>
</evidence>